<dbReference type="Proteomes" id="UP000185680">
    <property type="component" value="Chromosome"/>
</dbReference>
<dbReference type="GO" id="GO:0046872">
    <property type="term" value="F:metal ion binding"/>
    <property type="evidence" value="ECO:0007669"/>
    <property type="project" value="UniProtKB-KW"/>
</dbReference>
<comment type="similarity">
    <text evidence="1">Belongs to the peptidase U32 family. UbiV subfamily.</text>
</comment>
<comment type="cofactor">
    <cofactor evidence="1">
        <name>[4Fe-4S] cluster</name>
        <dbReference type="ChEBI" id="CHEBI:49883"/>
    </cofactor>
</comment>
<dbReference type="KEGG" id="hyl:LPB072_22060"/>
<keyword evidence="4" id="KW-1185">Reference proteome</keyword>
<name>A0A162SQQ3_9BURK</name>
<proteinExistence type="inferred from homology"/>
<protein>
    <recommendedName>
        <fullName evidence="1">Ubiquinone biosynthesis protein UbiV</fullName>
    </recommendedName>
</protein>
<evidence type="ECO:0000313" key="2">
    <source>
        <dbReference type="EMBL" id="AOW15089.1"/>
    </source>
</evidence>
<dbReference type="STRING" id="1763535.LPB072_22060"/>
<keyword evidence="1" id="KW-0479">Metal-binding</keyword>
<dbReference type="EMBL" id="LVWD01000042">
    <property type="protein sequence ID" value="OAD39542.1"/>
    <property type="molecule type" value="Genomic_DNA"/>
</dbReference>
<reference evidence="3 4" key="1">
    <citation type="submission" date="2016-02" db="EMBL/GenBank/DDBJ databases">
        <title>Draft genome sequence of Hydrogenophaga sp. LPB0072.</title>
        <authorList>
            <person name="Shin S.-K."/>
            <person name="Yi H."/>
        </authorList>
    </citation>
    <scope>NUCLEOTIDE SEQUENCE [LARGE SCALE GENOMIC DNA]</scope>
    <source>
        <strain evidence="3 4">LPB0072</strain>
    </source>
</reference>
<dbReference type="OrthoDB" id="8523349at2"/>
<reference evidence="2 5" key="2">
    <citation type="submission" date="2016-10" db="EMBL/GenBank/DDBJ databases">
        <title>Hydorgenophaga sp. LPB0072 isolated from gastropod.</title>
        <authorList>
            <person name="Kim E."/>
            <person name="Yi H."/>
        </authorList>
    </citation>
    <scope>NUCLEOTIDE SEQUENCE [LARGE SCALE GENOMIC DNA]</scope>
    <source>
        <strain evidence="2 5">LPB0072</strain>
    </source>
</reference>
<keyword evidence="1" id="KW-0831">Ubiquinone biosynthesis</keyword>
<dbReference type="HAMAP" id="MF_02233">
    <property type="entry name" value="UbiV"/>
    <property type="match status" value="1"/>
</dbReference>
<dbReference type="Pfam" id="PF01136">
    <property type="entry name" value="Peptidase_U32"/>
    <property type="match status" value="1"/>
</dbReference>
<dbReference type="EMBL" id="CP017476">
    <property type="protein sequence ID" value="AOW15089.1"/>
    <property type="molecule type" value="Genomic_DNA"/>
</dbReference>
<keyword evidence="1" id="KW-0004">4Fe-4S</keyword>
<feature type="binding site" evidence="1">
    <location>
        <position position="188"/>
    </location>
    <ligand>
        <name>[4Fe-4S] cluster</name>
        <dbReference type="ChEBI" id="CHEBI:49883"/>
    </ligand>
</feature>
<evidence type="ECO:0000313" key="3">
    <source>
        <dbReference type="EMBL" id="OAD39542.1"/>
    </source>
</evidence>
<evidence type="ECO:0000313" key="5">
    <source>
        <dbReference type="Proteomes" id="UP000185680"/>
    </source>
</evidence>
<dbReference type="PANTHER" id="PTHR30217:SF11">
    <property type="entry name" value="UBIQUINONE BIOSYNTHESIS PROTEIN UBIV"/>
    <property type="match status" value="1"/>
</dbReference>
<dbReference type="InterPro" id="IPR051454">
    <property type="entry name" value="RNA/ubiquinone_mod_enzymes"/>
</dbReference>
<dbReference type="UniPathway" id="UPA00232"/>
<comment type="subunit">
    <text evidence="1">Forms a heterodimer with UbiU.</text>
</comment>
<evidence type="ECO:0000313" key="4">
    <source>
        <dbReference type="Proteomes" id="UP000185657"/>
    </source>
</evidence>
<sequence>MKLSLGPLQYYWPRLTTFDFYEAMAATPVDIVYLGEVTCSRRHELRLADWLDIATLLRDAGKEVVLSTMVLLESGADVGAMHKITAQTDLGVEANDMGAVQSLHNHSRSFVAGPHLNLYNQPTLLWMHGMGATRWVAPLEMPRSDLALMQATRPDGLQTEVFAHGRLPLAFSARCFTARHCNLPKDDCQFRCIEHPDGLMLKTREDAEFLVLNGIQTQSAKVHSLIDAWSDMAALGVDVARISPQSQHTTEVIGLFDAVRRQTLSGAQAREALLPLLPAEDCNGYWHGQPGLDRVAPSAAPAPAPATV</sequence>
<dbReference type="GO" id="GO:0051539">
    <property type="term" value="F:4 iron, 4 sulfur cluster binding"/>
    <property type="evidence" value="ECO:0007669"/>
    <property type="project" value="UniProtKB-UniRule"/>
</dbReference>
<feature type="binding site" evidence="1">
    <location>
        <position position="175"/>
    </location>
    <ligand>
        <name>[4Fe-4S] cluster</name>
        <dbReference type="ChEBI" id="CHEBI:49883"/>
    </ligand>
</feature>
<dbReference type="InterPro" id="IPR043693">
    <property type="entry name" value="UbiV"/>
</dbReference>
<dbReference type="Proteomes" id="UP000185657">
    <property type="component" value="Unassembled WGS sequence"/>
</dbReference>
<evidence type="ECO:0000256" key="1">
    <source>
        <dbReference type="HAMAP-Rule" id="MF_02233"/>
    </source>
</evidence>
<dbReference type="RefSeq" id="WP_066096148.1">
    <property type="nucleotide sequence ID" value="NZ_CP017476.1"/>
</dbReference>
<keyword evidence="1" id="KW-0411">Iron-sulfur</keyword>
<organism evidence="2 5">
    <name type="scientific">Hydrogenophaga crassostreae</name>
    <dbReference type="NCBI Taxonomy" id="1763535"/>
    <lineage>
        <taxon>Bacteria</taxon>
        <taxon>Pseudomonadati</taxon>
        <taxon>Pseudomonadota</taxon>
        <taxon>Betaproteobacteria</taxon>
        <taxon>Burkholderiales</taxon>
        <taxon>Comamonadaceae</taxon>
        <taxon>Hydrogenophaga</taxon>
    </lineage>
</organism>
<dbReference type="AlphaFoldDB" id="A0A162SQQ3"/>
<dbReference type="InterPro" id="IPR001539">
    <property type="entry name" value="Peptidase_U32"/>
</dbReference>
<dbReference type="GO" id="GO:0006744">
    <property type="term" value="P:ubiquinone biosynthetic process"/>
    <property type="evidence" value="ECO:0007669"/>
    <property type="project" value="UniProtKB-UniRule"/>
</dbReference>
<dbReference type="PANTHER" id="PTHR30217">
    <property type="entry name" value="PEPTIDASE U32 FAMILY"/>
    <property type="match status" value="1"/>
</dbReference>
<accession>A0A162SQQ3</accession>
<dbReference type="NCBIfam" id="NF011991">
    <property type="entry name" value="PRK15447.1"/>
    <property type="match status" value="1"/>
</dbReference>
<feature type="binding site" evidence="1">
    <location>
        <position position="192"/>
    </location>
    <ligand>
        <name>[4Fe-4S] cluster</name>
        <dbReference type="ChEBI" id="CHEBI:49883"/>
    </ligand>
</feature>
<gene>
    <name evidence="1" type="primary">ubiV</name>
    <name evidence="2" type="ORF">LPB072_22060</name>
    <name evidence="3" type="ORF">LPB72_21445</name>
</gene>
<comment type="function">
    <text evidence="1">Required for O(2)-independent ubiquinone (coenzyme Q) biosynthesis. Together with UbiU, is essential for the C6-hydroxylation reaction in the oxygen-independent ubiquinone biosynthesis pathway.</text>
</comment>
<keyword evidence="1" id="KW-0408">Iron</keyword>
<comment type="pathway">
    <text evidence="1">Cofactor biosynthesis; ubiquinone biosynthesis.</text>
</comment>
<feature type="binding site" evidence="1">
    <location>
        <position position="39"/>
    </location>
    <ligand>
        <name>[4Fe-4S] cluster</name>
        <dbReference type="ChEBI" id="CHEBI:49883"/>
    </ligand>
</feature>